<keyword evidence="3" id="KW-1185">Reference proteome</keyword>
<name>A0ABW9JPG8_9SPHI</name>
<dbReference type="InterPro" id="IPR001173">
    <property type="entry name" value="Glyco_trans_2-like"/>
</dbReference>
<dbReference type="Proteomes" id="UP001517367">
    <property type="component" value="Unassembled WGS sequence"/>
</dbReference>
<dbReference type="PANTHER" id="PTHR22916:SF3">
    <property type="entry name" value="UDP-GLCNAC:BETAGAL BETA-1,3-N-ACETYLGLUCOSAMINYLTRANSFERASE-LIKE PROTEIN 1"/>
    <property type="match status" value="1"/>
</dbReference>
<dbReference type="Gene3D" id="3.90.550.10">
    <property type="entry name" value="Spore Coat Polysaccharide Biosynthesis Protein SpsA, Chain A"/>
    <property type="match status" value="1"/>
</dbReference>
<accession>A0ABW9JPG8</accession>
<dbReference type="PANTHER" id="PTHR22916">
    <property type="entry name" value="GLYCOSYLTRANSFERASE"/>
    <property type="match status" value="1"/>
</dbReference>
<evidence type="ECO:0000313" key="3">
    <source>
        <dbReference type="Proteomes" id="UP001517367"/>
    </source>
</evidence>
<sequence>MQKPLFSVLIANFNNGKYIAACLDSVLNQDYLHLEIVIIDDASTDQSLAIIAPYLNQHHPIKLIKNSENQGVGYTKKRCIDEATGEICGFVDPDDTITPNAVAAMVSMHQQHPEASLLYSDYYECDENLRTIGAYQSAQVVNSQAHFFNDEGKIGPFASFKKSSYQKTKGLNTYLKRAIDQDLYLKLYDVGECLHLPLKLYHYRMHANGLATKAQTNLAYYWFWVVKILRAQDKGINLEQDFAKTFVRAASLKHWIKADQLFRKSPLYKLFRFFK</sequence>
<dbReference type="SUPFAM" id="SSF53448">
    <property type="entry name" value="Nucleotide-diphospho-sugar transferases"/>
    <property type="match status" value="1"/>
</dbReference>
<dbReference type="InterPro" id="IPR029044">
    <property type="entry name" value="Nucleotide-diphossugar_trans"/>
</dbReference>
<reference evidence="2 3" key="1">
    <citation type="submission" date="2024-12" db="EMBL/GenBank/DDBJ databases">
        <authorList>
            <person name="Hu S."/>
        </authorList>
    </citation>
    <scope>NUCLEOTIDE SEQUENCE [LARGE SCALE GENOMIC DNA]</scope>
    <source>
        <strain evidence="2 3">P-25</strain>
    </source>
</reference>
<evidence type="ECO:0000259" key="1">
    <source>
        <dbReference type="Pfam" id="PF00535"/>
    </source>
</evidence>
<protein>
    <submittedName>
        <fullName evidence="2">Glycosyltransferase family 2 protein</fullName>
    </submittedName>
</protein>
<gene>
    <name evidence="2" type="ORF">E5L68_017355</name>
</gene>
<dbReference type="EMBL" id="SRMP02000045">
    <property type="protein sequence ID" value="MFN0293163.1"/>
    <property type="molecule type" value="Genomic_DNA"/>
</dbReference>
<comment type="caution">
    <text evidence="2">The sequence shown here is derived from an EMBL/GenBank/DDBJ whole genome shotgun (WGS) entry which is preliminary data.</text>
</comment>
<dbReference type="RefSeq" id="WP_138728851.1">
    <property type="nucleotide sequence ID" value="NZ_SRMP02000045.1"/>
</dbReference>
<proteinExistence type="predicted"/>
<organism evidence="2 3">
    <name type="scientific">Pedobacter helvus</name>
    <dbReference type="NCBI Taxonomy" id="2563444"/>
    <lineage>
        <taxon>Bacteria</taxon>
        <taxon>Pseudomonadati</taxon>
        <taxon>Bacteroidota</taxon>
        <taxon>Sphingobacteriia</taxon>
        <taxon>Sphingobacteriales</taxon>
        <taxon>Sphingobacteriaceae</taxon>
        <taxon>Pedobacter</taxon>
    </lineage>
</organism>
<dbReference type="Pfam" id="PF00535">
    <property type="entry name" value="Glycos_transf_2"/>
    <property type="match status" value="1"/>
</dbReference>
<evidence type="ECO:0000313" key="2">
    <source>
        <dbReference type="EMBL" id="MFN0293163.1"/>
    </source>
</evidence>
<feature type="domain" description="Glycosyltransferase 2-like" evidence="1">
    <location>
        <begin position="7"/>
        <end position="166"/>
    </location>
</feature>